<keyword evidence="3" id="KW-1185">Reference proteome</keyword>
<feature type="compositionally biased region" description="Polar residues" evidence="1">
    <location>
        <begin position="54"/>
        <end position="74"/>
    </location>
</feature>
<name>A0A9W8K3J5_9AGAR</name>
<dbReference type="Proteomes" id="UP001148786">
    <property type="component" value="Unassembled WGS sequence"/>
</dbReference>
<proteinExistence type="predicted"/>
<feature type="compositionally biased region" description="Basic and acidic residues" evidence="1">
    <location>
        <begin position="29"/>
        <end position="46"/>
    </location>
</feature>
<feature type="region of interest" description="Disordered" evidence="1">
    <location>
        <begin position="1"/>
        <end position="74"/>
    </location>
</feature>
<evidence type="ECO:0000313" key="2">
    <source>
        <dbReference type="EMBL" id="KAJ3511624.1"/>
    </source>
</evidence>
<evidence type="ECO:0000256" key="1">
    <source>
        <dbReference type="SAM" id="MobiDB-lite"/>
    </source>
</evidence>
<sequence length="278" mass="31137">MKHLFSPKRSSPRNTPSTSPSTSSTTLDTDPRVKGDTPHIDTRQSADEFDSESWIGTPTSSRPPTYISDAQSFNDDAYTDDTGTIYAGPSTSSLVHLRPPSELGFDISQEPITYTFTPTSPIGNSLTLLPPEGAREDLPRFHIVVTPNVFNPFQQITSIYRGETQFEKDGVRHKAVWTWTSPSKNVDPLIWDCRDSKLTHVCKSASDKKKILATYSPARSMLAFAATVTIDRRGEETELSKLEVTPEGHRIFEDILVSLLIIQRKRMLAREHDPKPYN</sequence>
<gene>
    <name evidence="2" type="ORF">NLJ89_g3992</name>
</gene>
<dbReference type="OrthoDB" id="3174721at2759"/>
<reference evidence="2" key="1">
    <citation type="submission" date="2022-07" db="EMBL/GenBank/DDBJ databases">
        <title>Genome Sequence of Agrocybe chaxingu.</title>
        <authorList>
            <person name="Buettner E."/>
        </authorList>
    </citation>
    <scope>NUCLEOTIDE SEQUENCE</scope>
    <source>
        <strain evidence="2">MP-N11</strain>
    </source>
</reference>
<dbReference type="AlphaFoldDB" id="A0A9W8K3J5"/>
<comment type="caution">
    <text evidence="2">The sequence shown here is derived from an EMBL/GenBank/DDBJ whole genome shotgun (WGS) entry which is preliminary data.</text>
</comment>
<organism evidence="2 3">
    <name type="scientific">Agrocybe chaxingu</name>
    <dbReference type="NCBI Taxonomy" id="84603"/>
    <lineage>
        <taxon>Eukaryota</taxon>
        <taxon>Fungi</taxon>
        <taxon>Dikarya</taxon>
        <taxon>Basidiomycota</taxon>
        <taxon>Agaricomycotina</taxon>
        <taxon>Agaricomycetes</taxon>
        <taxon>Agaricomycetidae</taxon>
        <taxon>Agaricales</taxon>
        <taxon>Agaricineae</taxon>
        <taxon>Strophariaceae</taxon>
        <taxon>Agrocybe</taxon>
    </lineage>
</organism>
<protein>
    <submittedName>
        <fullName evidence="2">Uncharacterized protein</fullName>
    </submittedName>
</protein>
<dbReference type="EMBL" id="JANKHO010000315">
    <property type="protein sequence ID" value="KAJ3511624.1"/>
    <property type="molecule type" value="Genomic_DNA"/>
</dbReference>
<accession>A0A9W8K3J5</accession>
<evidence type="ECO:0000313" key="3">
    <source>
        <dbReference type="Proteomes" id="UP001148786"/>
    </source>
</evidence>
<feature type="compositionally biased region" description="Low complexity" evidence="1">
    <location>
        <begin position="7"/>
        <end position="26"/>
    </location>
</feature>